<dbReference type="Gene3D" id="3.30.420.10">
    <property type="entry name" value="Ribonuclease H-like superfamily/Ribonuclease H"/>
    <property type="match status" value="1"/>
</dbReference>
<dbReference type="EMBL" id="JAAVJF010000002">
    <property type="protein sequence ID" value="NYR15086.1"/>
    <property type="molecule type" value="Genomic_DNA"/>
</dbReference>
<dbReference type="GeneID" id="5054749"/>
<evidence type="ECO:0000313" key="1">
    <source>
        <dbReference type="EMBL" id="NYR15086.1"/>
    </source>
</evidence>
<protein>
    <recommendedName>
        <fullName evidence="3">Piwi domain-containing protein</fullName>
    </recommendedName>
</protein>
<proteinExistence type="predicted"/>
<evidence type="ECO:0000313" key="2">
    <source>
        <dbReference type="Proteomes" id="UP000554766"/>
    </source>
</evidence>
<comment type="caution">
    <text evidence="1">The sequence shown here is derived from an EMBL/GenBank/DDBJ whole genome shotgun (WGS) entry which is preliminary data.</text>
</comment>
<dbReference type="GO" id="GO:0003676">
    <property type="term" value="F:nucleic acid binding"/>
    <property type="evidence" value="ECO:0007669"/>
    <property type="project" value="InterPro"/>
</dbReference>
<organism evidence="1 2">
    <name type="scientific">Pyrobaculum arsenaticum</name>
    <dbReference type="NCBI Taxonomy" id="121277"/>
    <lineage>
        <taxon>Archaea</taxon>
        <taxon>Thermoproteota</taxon>
        <taxon>Thermoprotei</taxon>
        <taxon>Thermoproteales</taxon>
        <taxon>Thermoproteaceae</taxon>
        <taxon>Pyrobaculum</taxon>
    </lineage>
</organism>
<evidence type="ECO:0008006" key="3">
    <source>
        <dbReference type="Google" id="ProtNLM"/>
    </source>
</evidence>
<accession>A0A7L4PB47</accession>
<gene>
    <name evidence="1" type="ORF">HC235_03800</name>
</gene>
<dbReference type="RefSeq" id="WP_011901096.1">
    <property type="nucleotide sequence ID" value="NZ_JAAVJF010000002.1"/>
</dbReference>
<dbReference type="AlphaFoldDB" id="A0A7L4PB47"/>
<dbReference type="InterPro" id="IPR012337">
    <property type="entry name" value="RNaseH-like_sf"/>
</dbReference>
<reference evidence="1 2" key="1">
    <citation type="journal article" date="2020" name="Nat. Commun.">
        <title>The structures of two archaeal type IV pili illuminate evolutionary relationships.</title>
        <authorList>
            <person name="Wang F."/>
            <person name="Baquero D.P."/>
            <person name="Su Z."/>
            <person name="Beltran L.C."/>
            <person name="Prangishvili D."/>
            <person name="Krupovic M."/>
            <person name="Egelman E.H."/>
        </authorList>
    </citation>
    <scope>NUCLEOTIDE SEQUENCE [LARGE SCALE GENOMIC DNA]</scope>
    <source>
        <strain evidence="1 2">2GA</strain>
    </source>
</reference>
<dbReference type="Proteomes" id="UP000554766">
    <property type="component" value="Unassembled WGS sequence"/>
</dbReference>
<dbReference type="SUPFAM" id="SSF53098">
    <property type="entry name" value="Ribonuclease H-like"/>
    <property type="match status" value="1"/>
</dbReference>
<sequence>MSYRSDGSHYGPSYLQLVDGTKLMKTLEYWKRYGPEKGQIYAKSYFANFLSSIYYKGGCIPFHVKLPDENLNAVLQNSLIIGIGTKRTGNSIYKGVAIVMTGYGNVVALISKDFRLLEGKSYEFNEEEIKKFREEIKRHIDAYIKGLGTPPELVIVIRSRMFLGKEVETLLSADSENDEFERRLATKLTSKFWWRRYFKRVLVMSVYKTKYSFDKDVAILASHRDEKQGISGVWFMQLRKQKYATQIVWYYTEKDAKLPLAAYLYIRALDFTSLHESRIIPFPIRVARRYLRWVIARGAPAPST</sequence>
<name>A0A7L4PB47_9CREN</name>
<dbReference type="InterPro" id="IPR036397">
    <property type="entry name" value="RNaseH_sf"/>
</dbReference>
<keyword evidence="2" id="KW-1185">Reference proteome</keyword>